<dbReference type="InterPro" id="IPR017911">
    <property type="entry name" value="MacB-like_ATP-bd"/>
</dbReference>
<dbReference type="Gene3D" id="3.40.50.300">
    <property type="entry name" value="P-loop containing nucleotide triphosphate hydrolases"/>
    <property type="match status" value="1"/>
</dbReference>
<reference evidence="5 6" key="1">
    <citation type="submission" date="2023-07" db="EMBL/GenBank/DDBJ databases">
        <title>Sequencing the genomes of 1000 actinobacteria strains.</title>
        <authorList>
            <person name="Klenk H.-P."/>
        </authorList>
    </citation>
    <scope>NUCLEOTIDE SEQUENCE [LARGE SCALE GENOMIC DNA]</scope>
    <source>
        <strain evidence="5 6">DSM 44508</strain>
    </source>
</reference>
<dbReference type="SMART" id="SM00382">
    <property type="entry name" value="AAA"/>
    <property type="match status" value="1"/>
</dbReference>
<dbReference type="SUPFAM" id="SSF52540">
    <property type="entry name" value="P-loop containing nucleoside triphosphate hydrolases"/>
    <property type="match status" value="1"/>
</dbReference>
<keyword evidence="6" id="KW-1185">Reference proteome</keyword>
<keyword evidence="1" id="KW-0813">Transport</keyword>
<evidence type="ECO:0000256" key="1">
    <source>
        <dbReference type="ARBA" id="ARBA00022448"/>
    </source>
</evidence>
<dbReference type="RefSeq" id="WP_277103322.1">
    <property type="nucleotide sequence ID" value="NZ_BAAAJS010000068.1"/>
</dbReference>
<evidence type="ECO:0000256" key="2">
    <source>
        <dbReference type="ARBA" id="ARBA00022741"/>
    </source>
</evidence>
<protein>
    <submittedName>
        <fullName evidence="5">ABC transport system ATP-binding protein</fullName>
    </submittedName>
</protein>
<dbReference type="PANTHER" id="PTHR24220">
    <property type="entry name" value="IMPORT ATP-BINDING PROTEIN"/>
    <property type="match status" value="1"/>
</dbReference>
<dbReference type="GO" id="GO:0005524">
    <property type="term" value="F:ATP binding"/>
    <property type="evidence" value="ECO:0007669"/>
    <property type="project" value="UniProtKB-KW"/>
</dbReference>
<gene>
    <name evidence="5" type="ORF">J2S37_001587</name>
</gene>
<feature type="domain" description="ABC transporter" evidence="4">
    <location>
        <begin position="6"/>
        <end position="227"/>
    </location>
</feature>
<keyword evidence="3 5" id="KW-0067">ATP-binding</keyword>
<comment type="caution">
    <text evidence="5">The sequence shown here is derived from an EMBL/GenBank/DDBJ whole genome shotgun (WGS) entry which is preliminary data.</text>
</comment>
<evidence type="ECO:0000313" key="5">
    <source>
        <dbReference type="EMBL" id="MDR7355049.1"/>
    </source>
</evidence>
<name>A0ABU2BAN6_9CORY</name>
<keyword evidence="2" id="KW-0547">Nucleotide-binding</keyword>
<dbReference type="PANTHER" id="PTHR24220:SF685">
    <property type="entry name" value="ABC TRANSPORTER RELATED"/>
    <property type="match status" value="1"/>
</dbReference>
<proteinExistence type="predicted"/>
<dbReference type="Pfam" id="PF00005">
    <property type="entry name" value="ABC_tran"/>
    <property type="match status" value="1"/>
</dbReference>
<evidence type="ECO:0000256" key="3">
    <source>
        <dbReference type="ARBA" id="ARBA00022840"/>
    </source>
</evidence>
<sequence length="227" mass="24342">MSTFPVELDRVSCVFGTAEHPVVALNDVSVHVSPGELVAVMGPSGSGKSTLLNVAGLLQRPSSGRVLIDGVDTSTMSDKKTAQLRRTHVGVVFQRFNLIPTLTVGENIALPLELEGHKISSMRPSIEQALAEVGLEGLYDRFPEEISGGQAQRVAIARALIGPRKVLLADEPTGALDTATGDEVMRILRDRIDHGAAGIVVTHEPRFAAWADRVVYVRDGKISAKEF</sequence>
<dbReference type="InterPro" id="IPR003439">
    <property type="entry name" value="ABC_transporter-like_ATP-bd"/>
</dbReference>
<organism evidence="5 6">
    <name type="scientific">Corynebacterium felinum</name>
    <dbReference type="NCBI Taxonomy" id="131318"/>
    <lineage>
        <taxon>Bacteria</taxon>
        <taxon>Bacillati</taxon>
        <taxon>Actinomycetota</taxon>
        <taxon>Actinomycetes</taxon>
        <taxon>Mycobacteriales</taxon>
        <taxon>Corynebacteriaceae</taxon>
        <taxon>Corynebacterium</taxon>
    </lineage>
</organism>
<dbReference type="InterPro" id="IPR027417">
    <property type="entry name" value="P-loop_NTPase"/>
</dbReference>
<dbReference type="CDD" id="cd03255">
    <property type="entry name" value="ABC_MJ0796_LolCDE_FtsE"/>
    <property type="match status" value="1"/>
</dbReference>
<evidence type="ECO:0000259" key="4">
    <source>
        <dbReference type="PROSITE" id="PS50893"/>
    </source>
</evidence>
<dbReference type="PROSITE" id="PS00211">
    <property type="entry name" value="ABC_TRANSPORTER_1"/>
    <property type="match status" value="1"/>
</dbReference>
<dbReference type="InterPro" id="IPR015854">
    <property type="entry name" value="ABC_transpr_LolD-like"/>
</dbReference>
<dbReference type="InterPro" id="IPR017871">
    <property type="entry name" value="ABC_transporter-like_CS"/>
</dbReference>
<dbReference type="EMBL" id="JAVDYF010000001">
    <property type="protein sequence ID" value="MDR7355049.1"/>
    <property type="molecule type" value="Genomic_DNA"/>
</dbReference>
<dbReference type="InterPro" id="IPR003593">
    <property type="entry name" value="AAA+_ATPase"/>
</dbReference>
<dbReference type="Proteomes" id="UP001183619">
    <property type="component" value="Unassembled WGS sequence"/>
</dbReference>
<evidence type="ECO:0000313" key="6">
    <source>
        <dbReference type="Proteomes" id="UP001183619"/>
    </source>
</evidence>
<accession>A0ABU2BAN6</accession>
<dbReference type="PROSITE" id="PS50893">
    <property type="entry name" value="ABC_TRANSPORTER_2"/>
    <property type="match status" value="1"/>
</dbReference>